<evidence type="ECO:0000256" key="1">
    <source>
        <dbReference type="ARBA" id="ARBA00006964"/>
    </source>
</evidence>
<evidence type="ECO:0000313" key="7">
    <source>
        <dbReference type="Proteomes" id="UP000240535"/>
    </source>
</evidence>
<organism evidence="6 7">
    <name type="scientific">Campylobacter blaseri</name>
    <dbReference type="NCBI Taxonomy" id="2042961"/>
    <lineage>
        <taxon>Bacteria</taxon>
        <taxon>Pseudomonadati</taxon>
        <taxon>Campylobacterota</taxon>
        <taxon>Epsilonproteobacteria</taxon>
        <taxon>Campylobacterales</taxon>
        <taxon>Campylobacteraceae</taxon>
        <taxon>Campylobacter</taxon>
    </lineage>
</organism>
<evidence type="ECO:0000313" key="6">
    <source>
        <dbReference type="EMBL" id="PSM51909.1"/>
    </source>
</evidence>
<dbReference type="Gene3D" id="3.40.1390.30">
    <property type="entry name" value="NIF3 (NGG1p interacting factor 3)-like"/>
    <property type="match status" value="2"/>
</dbReference>
<comment type="similarity">
    <text evidence="1">Belongs to the GTP cyclohydrolase I type 2/NIF3 family.</text>
</comment>
<keyword evidence="4 5" id="KW-0479">Metal-binding</keyword>
<feature type="binding site" evidence="5">
    <location>
        <position position="101"/>
    </location>
    <ligand>
        <name>a divalent metal cation</name>
        <dbReference type="ChEBI" id="CHEBI:60240"/>
        <label>1</label>
    </ligand>
</feature>
<dbReference type="NCBIfam" id="TIGR00486">
    <property type="entry name" value="YbgI_SA1388"/>
    <property type="match status" value="1"/>
</dbReference>
<name>A0A2P8R097_9BACT</name>
<dbReference type="EMBL" id="PDHH01000004">
    <property type="protein sequence ID" value="PSM51909.1"/>
    <property type="molecule type" value="Genomic_DNA"/>
</dbReference>
<dbReference type="Proteomes" id="UP000240535">
    <property type="component" value="Unassembled WGS sequence"/>
</dbReference>
<feature type="binding site" evidence="5">
    <location>
        <position position="62"/>
    </location>
    <ligand>
        <name>a divalent metal cation</name>
        <dbReference type="ChEBI" id="CHEBI:60240"/>
        <label>1</label>
    </ligand>
</feature>
<feature type="binding site" evidence="5">
    <location>
        <position position="63"/>
    </location>
    <ligand>
        <name>a divalent metal cation</name>
        <dbReference type="ChEBI" id="CHEBI:60240"/>
        <label>1</label>
    </ligand>
</feature>
<dbReference type="PANTHER" id="PTHR13799">
    <property type="entry name" value="NGG1 INTERACTING FACTOR 3"/>
    <property type="match status" value="1"/>
</dbReference>
<sequence>MKISEIYQILDEIAPFEDQEEWDNSGLLVGSFDDEFDRVYASLDLDSNLVDSLEENSLIITHHPLIFKGLKRIDYSRYPSNLIQKLIKKDIKLISMHTNYDKHILNKFVAKEILRYEIVSIDDFLINMEVDMSFNEFVDDIKKKLDIPNLRVVKTKDRVKRVALCTGSGISMLGHFDGDCFLTGDLKYHEALEAMENGISLIDINHFESERYFAISLKENLKKKQIEVIITNSVNPFTQI</sequence>
<dbReference type="RefSeq" id="WP_106871291.1">
    <property type="nucleotide sequence ID" value="NZ_CP053841.1"/>
</dbReference>
<comment type="caution">
    <text evidence="6">The sequence shown here is derived from an EMBL/GenBank/DDBJ whole genome shotgun (WGS) entry which is preliminary data.</text>
</comment>
<feature type="binding site" evidence="5">
    <location>
        <position position="210"/>
    </location>
    <ligand>
        <name>a divalent metal cation</name>
        <dbReference type="ChEBI" id="CHEBI:60240"/>
        <label>1</label>
    </ligand>
</feature>
<evidence type="ECO:0000256" key="2">
    <source>
        <dbReference type="ARBA" id="ARBA00011643"/>
    </source>
</evidence>
<comment type="subunit">
    <text evidence="2">Homohexamer.</text>
</comment>
<reference evidence="7" key="1">
    <citation type="submission" date="2017-10" db="EMBL/GenBank/DDBJ databases">
        <title>Campylobacter species from seals.</title>
        <authorList>
            <person name="Gilbert M.J."/>
            <person name="Zomer A.L."/>
            <person name="Timmerman A.J."/>
            <person name="Duim B."/>
            <person name="Wagenaar J.A."/>
        </authorList>
    </citation>
    <scope>NUCLEOTIDE SEQUENCE [LARGE SCALE GENOMIC DNA]</scope>
    <source>
        <strain evidence="7">17S00004-5</strain>
    </source>
</reference>
<evidence type="ECO:0000256" key="3">
    <source>
        <dbReference type="ARBA" id="ARBA00022112"/>
    </source>
</evidence>
<accession>A0A2P8R097</accession>
<dbReference type="PANTHER" id="PTHR13799:SF14">
    <property type="entry name" value="GTP CYCLOHYDROLASE 1 TYPE 2 HOMOLOG"/>
    <property type="match status" value="1"/>
</dbReference>
<gene>
    <name evidence="6" type="ORF">CQ405_04915</name>
</gene>
<dbReference type="GO" id="GO:0046872">
    <property type="term" value="F:metal ion binding"/>
    <property type="evidence" value="ECO:0007669"/>
    <property type="project" value="UniProtKB-KW"/>
</dbReference>
<feature type="binding site" evidence="5">
    <location>
        <position position="206"/>
    </location>
    <ligand>
        <name>a divalent metal cation</name>
        <dbReference type="ChEBI" id="CHEBI:60240"/>
        <label>1</label>
    </ligand>
</feature>
<dbReference type="AlphaFoldDB" id="A0A2P8R097"/>
<dbReference type="Pfam" id="PF01784">
    <property type="entry name" value="DUF34_NIF3"/>
    <property type="match status" value="1"/>
</dbReference>
<protein>
    <recommendedName>
        <fullName evidence="3">GTP cyclohydrolase 1 type 2 homolog</fullName>
    </recommendedName>
</protein>
<dbReference type="SUPFAM" id="SSF102705">
    <property type="entry name" value="NIF3 (NGG1p interacting factor 3)-like"/>
    <property type="match status" value="1"/>
</dbReference>
<dbReference type="FunFam" id="3.40.1390.30:FF:000001">
    <property type="entry name" value="GTP cyclohydrolase 1 type 2"/>
    <property type="match status" value="1"/>
</dbReference>
<dbReference type="InterPro" id="IPR002678">
    <property type="entry name" value="DUF34/NIF3"/>
</dbReference>
<dbReference type="InterPro" id="IPR036069">
    <property type="entry name" value="DUF34/NIF3_sf"/>
</dbReference>
<proteinExistence type="inferred from homology"/>
<evidence type="ECO:0000256" key="5">
    <source>
        <dbReference type="PIRSR" id="PIRSR602678-1"/>
    </source>
</evidence>
<keyword evidence="7" id="KW-1185">Reference proteome</keyword>
<dbReference type="OrthoDB" id="9792792at2"/>
<dbReference type="GO" id="GO:0005737">
    <property type="term" value="C:cytoplasm"/>
    <property type="evidence" value="ECO:0007669"/>
    <property type="project" value="TreeGrafter"/>
</dbReference>
<evidence type="ECO:0000256" key="4">
    <source>
        <dbReference type="ARBA" id="ARBA00022723"/>
    </source>
</evidence>